<evidence type="ECO:0000256" key="1">
    <source>
        <dbReference type="ARBA" id="ARBA00004141"/>
    </source>
</evidence>
<evidence type="ECO:0000313" key="8">
    <source>
        <dbReference type="EMBL" id="KIJ04599.1"/>
    </source>
</evidence>
<dbReference type="PANTHER" id="PTHR43791:SF18">
    <property type="entry name" value="NICOTINIC ACID TRANSPORTER TNA1, PUTATIVE (AFU_ORTHOLOGUE AFUA_3G03820)-RELATED"/>
    <property type="match status" value="1"/>
</dbReference>
<dbReference type="PROSITE" id="PS50850">
    <property type="entry name" value="MFS"/>
    <property type="match status" value="1"/>
</dbReference>
<evidence type="ECO:0000256" key="3">
    <source>
        <dbReference type="ARBA" id="ARBA00022692"/>
    </source>
</evidence>
<feature type="non-terminal residue" evidence="8">
    <location>
        <position position="341"/>
    </location>
</feature>
<evidence type="ECO:0000256" key="6">
    <source>
        <dbReference type="SAM" id="Phobius"/>
    </source>
</evidence>
<dbReference type="SUPFAM" id="SSF103473">
    <property type="entry name" value="MFS general substrate transporter"/>
    <property type="match status" value="1"/>
</dbReference>
<protein>
    <recommendedName>
        <fullName evidence="7">Major facilitator superfamily (MFS) profile domain-containing protein</fullName>
    </recommendedName>
</protein>
<feature type="transmembrane region" description="Helical" evidence="6">
    <location>
        <begin position="65"/>
        <end position="88"/>
    </location>
</feature>
<evidence type="ECO:0000313" key="9">
    <source>
        <dbReference type="Proteomes" id="UP000053647"/>
    </source>
</evidence>
<dbReference type="HOGENOM" id="CLU_001265_0_3_1"/>
<organism evidence="8 9">
    <name type="scientific">Paxillus involutus ATCC 200175</name>
    <dbReference type="NCBI Taxonomy" id="664439"/>
    <lineage>
        <taxon>Eukaryota</taxon>
        <taxon>Fungi</taxon>
        <taxon>Dikarya</taxon>
        <taxon>Basidiomycota</taxon>
        <taxon>Agaricomycotina</taxon>
        <taxon>Agaricomycetes</taxon>
        <taxon>Agaricomycetidae</taxon>
        <taxon>Boletales</taxon>
        <taxon>Paxilineae</taxon>
        <taxon>Paxillaceae</taxon>
        <taxon>Paxillus</taxon>
    </lineage>
</organism>
<accession>A0A0C9SLK8</accession>
<feature type="transmembrane region" description="Helical" evidence="6">
    <location>
        <begin position="32"/>
        <end position="53"/>
    </location>
</feature>
<proteinExistence type="predicted"/>
<dbReference type="OrthoDB" id="2985014at2759"/>
<keyword evidence="4 6" id="KW-1133">Transmembrane helix</keyword>
<keyword evidence="9" id="KW-1185">Reference proteome</keyword>
<feature type="transmembrane region" description="Helical" evidence="6">
    <location>
        <begin position="134"/>
        <end position="155"/>
    </location>
</feature>
<feature type="transmembrane region" description="Helical" evidence="6">
    <location>
        <begin position="167"/>
        <end position="188"/>
    </location>
</feature>
<feature type="transmembrane region" description="Helical" evidence="6">
    <location>
        <begin position="257"/>
        <end position="277"/>
    </location>
</feature>
<dbReference type="InterPro" id="IPR011701">
    <property type="entry name" value="MFS"/>
</dbReference>
<dbReference type="Proteomes" id="UP000053647">
    <property type="component" value="Unassembled WGS sequence"/>
</dbReference>
<sequence>RVCLGAAEAGLYPGVAYYLTMWYPKYMYQYRVGLFTAAVGLAGAFSGLLAYAIGFMGGDGGLLGWSWIFILEGVTTILVGLLAAWVMVDYPSTAKFLTPEERSFIMDKRGQDDAKDDEQHMSQQVWAAFTDWQVWALAIVQVSISIPGYAISYFLPYVLSFGYSISISQLLTVPAYVVAAVTVLVFGYFSDKLKLRSPFIFAGQSVALLGYIINITDAPSGVKFFGAYLCIIGTFACSPGPISWLANNLQGKYKRAVGLALQISVGTMGGLIGSNIFRTQDAPRYLLGHGLAIMFISMGLITMAITILAYKRLNAQLDRKELLEKQRGEKGDSSPGFRYTL</sequence>
<dbReference type="FunFam" id="1.20.1250.20:FF:000013">
    <property type="entry name" value="MFS general substrate transporter"/>
    <property type="match status" value="1"/>
</dbReference>
<dbReference type="AlphaFoldDB" id="A0A0C9SLK8"/>
<feature type="transmembrane region" description="Helical" evidence="6">
    <location>
        <begin position="225"/>
        <end position="245"/>
    </location>
</feature>
<reference evidence="9" key="2">
    <citation type="submission" date="2015-01" db="EMBL/GenBank/DDBJ databases">
        <title>Evolutionary Origins and Diversification of the Mycorrhizal Mutualists.</title>
        <authorList>
            <consortium name="DOE Joint Genome Institute"/>
            <consortium name="Mycorrhizal Genomics Consortium"/>
            <person name="Kohler A."/>
            <person name="Kuo A."/>
            <person name="Nagy L.G."/>
            <person name="Floudas D."/>
            <person name="Copeland A."/>
            <person name="Barry K.W."/>
            <person name="Cichocki N."/>
            <person name="Veneault-Fourrey C."/>
            <person name="LaButti K."/>
            <person name="Lindquist E.A."/>
            <person name="Lipzen A."/>
            <person name="Lundell T."/>
            <person name="Morin E."/>
            <person name="Murat C."/>
            <person name="Riley R."/>
            <person name="Ohm R."/>
            <person name="Sun H."/>
            <person name="Tunlid A."/>
            <person name="Henrissat B."/>
            <person name="Grigoriev I.V."/>
            <person name="Hibbett D.S."/>
            <person name="Martin F."/>
        </authorList>
    </citation>
    <scope>NUCLEOTIDE SEQUENCE [LARGE SCALE GENOMIC DNA]</scope>
    <source>
        <strain evidence="9">ATCC 200175</strain>
    </source>
</reference>
<dbReference type="Gene3D" id="1.20.1250.20">
    <property type="entry name" value="MFS general substrate transporter like domains"/>
    <property type="match status" value="2"/>
</dbReference>
<feature type="transmembrane region" description="Helical" evidence="6">
    <location>
        <begin position="195"/>
        <end position="213"/>
    </location>
</feature>
<comment type="subcellular location">
    <subcellularLocation>
        <location evidence="1">Membrane</location>
        <topology evidence="1">Multi-pass membrane protein</topology>
    </subcellularLocation>
</comment>
<keyword evidence="2" id="KW-0813">Transport</keyword>
<keyword evidence="3 6" id="KW-0812">Transmembrane</keyword>
<dbReference type="GO" id="GO:0022857">
    <property type="term" value="F:transmembrane transporter activity"/>
    <property type="evidence" value="ECO:0007669"/>
    <property type="project" value="InterPro"/>
</dbReference>
<keyword evidence="5 6" id="KW-0472">Membrane</keyword>
<dbReference type="GO" id="GO:0016020">
    <property type="term" value="C:membrane"/>
    <property type="evidence" value="ECO:0007669"/>
    <property type="project" value="UniProtKB-SubCell"/>
</dbReference>
<evidence type="ECO:0000256" key="4">
    <source>
        <dbReference type="ARBA" id="ARBA00022989"/>
    </source>
</evidence>
<evidence type="ECO:0000259" key="7">
    <source>
        <dbReference type="PROSITE" id="PS50850"/>
    </source>
</evidence>
<name>A0A0C9SLK8_PAXIN</name>
<feature type="domain" description="Major facilitator superfamily (MFS) profile" evidence="7">
    <location>
        <begin position="1"/>
        <end position="314"/>
    </location>
</feature>
<dbReference type="PANTHER" id="PTHR43791">
    <property type="entry name" value="PERMEASE-RELATED"/>
    <property type="match status" value="1"/>
</dbReference>
<gene>
    <name evidence="8" type="ORF">PAXINDRAFT_94535</name>
</gene>
<evidence type="ECO:0000256" key="5">
    <source>
        <dbReference type="ARBA" id="ARBA00023136"/>
    </source>
</evidence>
<dbReference type="InterPro" id="IPR036259">
    <property type="entry name" value="MFS_trans_sf"/>
</dbReference>
<reference evidence="8 9" key="1">
    <citation type="submission" date="2014-06" db="EMBL/GenBank/DDBJ databases">
        <authorList>
            <consortium name="DOE Joint Genome Institute"/>
            <person name="Kuo A."/>
            <person name="Kohler A."/>
            <person name="Nagy L.G."/>
            <person name="Floudas D."/>
            <person name="Copeland A."/>
            <person name="Barry K.W."/>
            <person name="Cichocki N."/>
            <person name="Veneault-Fourrey C."/>
            <person name="LaButti K."/>
            <person name="Lindquist E.A."/>
            <person name="Lipzen A."/>
            <person name="Lundell T."/>
            <person name="Morin E."/>
            <person name="Murat C."/>
            <person name="Sun H."/>
            <person name="Tunlid A."/>
            <person name="Henrissat B."/>
            <person name="Grigoriev I.V."/>
            <person name="Hibbett D.S."/>
            <person name="Martin F."/>
            <person name="Nordberg H.P."/>
            <person name="Cantor M.N."/>
            <person name="Hua S.X."/>
        </authorList>
    </citation>
    <scope>NUCLEOTIDE SEQUENCE [LARGE SCALE GENOMIC DNA]</scope>
    <source>
        <strain evidence="8 9">ATCC 200175</strain>
    </source>
</reference>
<dbReference type="EMBL" id="KN821682">
    <property type="protein sequence ID" value="KIJ04599.1"/>
    <property type="molecule type" value="Genomic_DNA"/>
</dbReference>
<dbReference type="InterPro" id="IPR020846">
    <property type="entry name" value="MFS_dom"/>
</dbReference>
<feature type="transmembrane region" description="Helical" evidence="6">
    <location>
        <begin position="289"/>
        <end position="310"/>
    </location>
</feature>
<evidence type="ECO:0000256" key="2">
    <source>
        <dbReference type="ARBA" id="ARBA00022448"/>
    </source>
</evidence>
<dbReference type="Pfam" id="PF07690">
    <property type="entry name" value="MFS_1"/>
    <property type="match status" value="1"/>
</dbReference>